<evidence type="ECO:0000313" key="1">
    <source>
        <dbReference type="EMBL" id="KAB5524322.1"/>
    </source>
</evidence>
<comment type="caution">
    <text evidence="1">The sequence shown here is derived from an EMBL/GenBank/DDBJ whole genome shotgun (WGS) entry which is preliminary data.</text>
</comment>
<name>A0A5N5JZ96_9ROSI</name>
<gene>
    <name evidence="1" type="ORF">DKX38_022071</name>
</gene>
<dbReference type="Proteomes" id="UP000326939">
    <property type="component" value="Chromosome 15"/>
</dbReference>
<organism evidence="1 2">
    <name type="scientific">Salix brachista</name>
    <dbReference type="NCBI Taxonomy" id="2182728"/>
    <lineage>
        <taxon>Eukaryota</taxon>
        <taxon>Viridiplantae</taxon>
        <taxon>Streptophyta</taxon>
        <taxon>Embryophyta</taxon>
        <taxon>Tracheophyta</taxon>
        <taxon>Spermatophyta</taxon>
        <taxon>Magnoliopsida</taxon>
        <taxon>eudicotyledons</taxon>
        <taxon>Gunneridae</taxon>
        <taxon>Pentapetalae</taxon>
        <taxon>rosids</taxon>
        <taxon>fabids</taxon>
        <taxon>Malpighiales</taxon>
        <taxon>Salicaceae</taxon>
        <taxon>Saliceae</taxon>
        <taxon>Salix</taxon>
    </lineage>
</organism>
<accession>A0A5N5JZ96</accession>
<keyword evidence="2" id="KW-1185">Reference proteome</keyword>
<protein>
    <submittedName>
        <fullName evidence="1">Uncharacterized protein</fullName>
    </submittedName>
</protein>
<reference evidence="2" key="1">
    <citation type="journal article" date="2019" name="Gigascience">
        <title>De novo genome assembly of the endangered Acer yangbiense, a plant species with extremely small populations endemic to Yunnan Province, China.</title>
        <authorList>
            <person name="Yang J."/>
            <person name="Wariss H.M."/>
            <person name="Tao L."/>
            <person name="Zhang R."/>
            <person name="Yun Q."/>
            <person name="Hollingsworth P."/>
            <person name="Dao Z."/>
            <person name="Luo G."/>
            <person name="Guo H."/>
            <person name="Ma Y."/>
            <person name="Sun W."/>
        </authorList>
    </citation>
    <scope>NUCLEOTIDE SEQUENCE [LARGE SCALE GENOMIC DNA]</scope>
    <source>
        <strain evidence="2">cv. br00</strain>
    </source>
</reference>
<proteinExistence type="predicted"/>
<dbReference type="EMBL" id="VDCV01000015">
    <property type="protein sequence ID" value="KAB5524322.1"/>
    <property type="molecule type" value="Genomic_DNA"/>
</dbReference>
<sequence length="126" mass="13858">MPLSPTTTTADAISTESHLCQARLILEFQDLCDHSNLSLVHLQTLTTELKLLRRENADLKVANSELVKLVSLAFQASVMQHQQCTLGNNRAVAFERRNSANNVGTESSSGAKMPAYDSQTLQVLRC</sequence>
<evidence type="ECO:0000313" key="2">
    <source>
        <dbReference type="Proteomes" id="UP000326939"/>
    </source>
</evidence>
<dbReference type="AlphaFoldDB" id="A0A5N5JZ96"/>